<protein>
    <submittedName>
        <fullName evidence="1">Uncharacterized protein</fullName>
    </submittedName>
</protein>
<organism evidence="1 2">
    <name type="scientific">Pieris macdunnoughi</name>
    <dbReference type="NCBI Taxonomy" id="345717"/>
    <lineage>
        <taxon>Eukaryota</taxon>
        <taxon>Metazoa</taxon>
        <taxon>Ecdysozoa</taxon>
        <taxon>Arthropoda</taxon>
        <taxon>Hexapoda</taxon>
        <taxon>Insecta</taxon>
        <taxon>Pterygota</taxon>
        <taxon>Neoptera</taxon>
        <taxon>Endopterygota</taxon>
        <taxon>Lepidoptera</taxon>
        <taxon>Glossata</taxon>
        <taxon>Ditrysia</taxon>
        <taxon>Papilionoidea</taxon>
        <taxon>Pieridae</taxon>
        <taxon>Pierinae</taxon>
        <taxon>Pieris</taxon>
    </lineage>
</organism>
<proteinExistence type="predicted"/>
<dbReference type="AlphaFoldDB" id="A0A821USV5"/>
<dbReference type="Proteomes" id="UP000663880">
    <property type="component" value="Unassembled WGS sequence"/>
</dbReference>
<reference evidence="1" key="1">
    <citation type="submission" date="2021-02" db="EMBL/GenBank/DDBJ databases">
        <authorList>
            <person name="Steward A R."/>
        </authorList>
    </citation>
    <scope>NUCLEOTIDE SEQUENCE</scope>
</reference>
<comment type="caution">
    <text evidence="1">The sequence shown here is derived from an EMBL/GenBank/DDBJ whole genome shotgun (WGS) entry which is preliminary data.</text>
</comment>
<evidence type="ECO:0000313" key="2">
    <source>
        <dbReference type="Proteomes" id="UP000663880"/>
    </source>
</evidence>
<dbReference type="OrthoDB" id="7462319at2759"/>
<accession>A0A821USV5</accession>
<gene>
    <name evidence="1" type="ORF">PMACD_LOCUS10750</name>
</gene>
<sequence length="78" mass="8395">MRGEAAGARGKGAKSGSNYPAISAAYWLPPSNPTPYHVPGSMFAYHSTKYETQSLITKTVYKSAIAFIFIEFSCLSGL</sequence>
<dbReference type="EMBL" id="CAJOBZ010000032">
    <property type="protein sequence ID" value="CAF4894345.1"/>
    <property type="molecule type" value="Genomic_DNA"/>
</dbReference>
<name>A0A821USV5_9NEOP</name>
<evidence type="ECO:0000313" key="1">
    <source>
        <dbReference type="EMBL" id="CAF4894345.1"/>
    </source>
</evidence>
<keyword evidence="2" id="KW-1185">Reference proteome</keyword>